<dbReference type="Proteomes" id="UP000268093">
    <property type="component" value="Unassembled WGS sequence"/>
</dbReference>
<sequence>MATVVIFQGGINQSTWIPSDGSLSPLRQFRIAKQEKARDTRLRAPTLHRETESFRLPLGAEGNNLKRHNTL</sequence>
<organism evidence="1 2">
    <name type="scientific">Jimgerdemannia flammicorona</name>
    <dbReference type="NCBI Taxonomy" id="994334"/>
    <lineage>
        <taxon>Eukaryota</taxon>
        <taxon>Fungi</taxon>
        <taxon>Fungi incertae sedis</taxon>
        <taxon>Mucoromycota</taxon>
        <taxon>Mucoromycotina</taxon>
        <taxon>Endogonomycetes</taxon>
        <taxon>Endogonales</taxon>
        <taxon>Endogonaceae</taxon>
        <taxon>Jimgerdemannia</taxon>
    </lineage>
</organism>
<dbReference type="AlphaFoldDB" id="A0A433DL43"/>
<gene>
    <name evidence="1" type="ORF">BC936DRAFT_147748</name>
</gene>
<evidence type="ECO:0000313" key="2">
    <source>
        <dbReference type="Proteomes" id="UP000268093"/>
    </source>
</evidence>
<reference evidence="1 2" key="1">
    <citation type="journal article" date="2018" name="New Phytol.">
        <title>Phylogenomics of Endogonaceae and evolution of mycorrhizas within Mucoromycota.</title>
        <authorList>
            <person name="Chang Y."/>
            <person name="Desiro A."/>
            <person name="Na H."/>
            <person name="Sandor L."/>
            <person name="Lipzen A."/>
            <person name="Clum A."/>
            <person name="Barry K."/>
            <person name="Grigoriev I.V."/>
            <person name="Martin F.M."/>
            <person name="Stajich J.E."/>
            <person name="Smith M.E."/>
            <person name="Bonito G."/>
            <person name="Spatafora J.W."/>
        </authorList>
    </citation>
    <scope>NUCLEOTIDE SEQUENCE [LARGE SCALE GENOMIC DNA]</scope>
    <source>
        <strain evidence="1 2">GMNB39</strain>
    </source>
</reference>
<proteinExistence type="predicted"/>
<accession>A0A433DL43</accession>
<dbReference type="EMBL" id="RBNI01000678">
    <property type="protein sequence ID" value="RUP51511.1"/>
    <property type="molecule type" value="Genomic_DNA"/>
</dbReference>
<comment type="caution">
    <text evidence="1">The sequence shown here is derived from an EMBL/GenBank/DDBJ whole genome shotgun (WGS) entry which is preliminary data.</text>
</comment>
<keyword evidence="2" id="KW-1185">Reference proteome</keyword>
<evidence type="ECO:0000313" key="1">
    <source>
        <dbReference type="EMBL" id="RUP51511.1"/>
    </source>
</evidence>
<name>A0A433DL43_9FUNG</name>
<protein>
    <submittedName>
        <fullName evidence="1">Uncharacterized protein</fullName>
    </submittedName>
</protein>